<dbReference type="EMBL" id="JAAAID010001182">
    <property type="protein sequence ID" value="KAG0011242.1"/>
    <property type="molecule type" value="Genomic_DNA"/>
</dbReference>
<sequence length="374" mass="41685">MSQHRLQMGQGRNATSSGANAGNRFTGQSSSQHGTSILNGASKPLSTAGFGHKNPEAIGVGAGANSISRQQDSWIKARQIHQQQLLTEHFGFSPLSFVDDVINSVNNMIYQASMALQEYVEVQMDDMAARNALPEDTDVKAECGKCMHKFETLLESSVDKNFDRFELYALKNLFGVPEDVDIVLPHYEALDFNIGVEKEQDLDDQIEILRRKLIATKALNYRLRKELEIEENRRRQLEKCREQIQFLKDAVNEYSDVVPVPQTLIFVRDNIETLHRRFASLHDKLQQNANRAAGANNSSGFHSTSGAAPGATSPPNYQPAESVTLALHESLLNLEPDQRSVYIRSVVRRQIDEQLLLDSSLAANSGRQQAPPTP</sequence>
<evidence type="ECO:0000256" key="6">
    <source>
        <dbReference type="ARBA" id="ARBA00022838"/>
    </source>
</evidence>
<organism evidence="12 13">
    <name type="scientific">Entomortierella chlamydospora</name>
    <dbReference type="NCBI Taxonomy" id="101097"/>
    <lineage>
        <taxon>Eukaryota</taxon>
        <taxon>Fungi</taxon>
        <taxon>Fungi incertae sedis</taxon>
        <taxon>Mucoromycota</taxon>
        <taxon>Mortierellomycotina</taxon>
        <taxon>Mortierellomycetes</taxon>
        <taxon>Mortierellales</taxon>
        <taxon>Mortierellaceae</taxon>
        <taxon>Entomortierella</taxon>
    </lineage>
</organism>
<evidence type="ECO:0000256" key="7">
    <source>
        <dbReference type="ARBA" id="ARBA00023054"/>
    </source>
</evidence>
<proteinExistence type="inferred from homology"/>
<dbReference type="Proteomes" id="UP000703661">
    <property type="component" value="Unassembled WGS sequence"/>
</dbReference>
<evidence type="ECO:0000256" key="11">
    <source>
        <dbReference type="SAM" id="MobiDB-lite"/>
    </source>
</evidence>
<evidence type="ECO:0000256" key="9">
    <source>
        <dbReference type="ARBA" id="ARBA00023328"/>
    </source>
</evidence>
<keyword evidence="4" id="KW-0132">Cell division</keyword>
<protein>
    <recommendedName>
        <fullName evidence="14">Mis12 domain-containing protein</fullName>
    </recommendedName>
</protein>
<gene>
    <name evidence="12" type="ORF">BGZ80_000828</name>
</gene>
<feature type="region of interest" description="Disordered" evidence="11">
    <location>
        <begin position="1"/>
        <end position="52"/>
    </location>
</feature>
<feature type="compositionally biased region" description="Low complexity" evidence="11">
    <location>
        <begin position="290"/>
        <end position="300"/>
    </location>
</feature>
<comment type="subcellular location">
    <subcellularLocation>
        <location evidence="1">Chromosome</location>
        <location evidence="1">Centromere</location>
        <location evidence="1">Kinetochore</location>
    </subcellularLocation>
</comment>
<dbReference type="PANTHER" id="PTHR14527">
    <property type="entry name" value="PROTEIN MIS12 HOMOLOG"/>
    <property type="match status" value="1"/>
</dbReference>
<feature type="coiled-coil region" evidence="10">
    <location>
        <begin position="220"/>
        <end position="257"/>
    </location>
</feature>
<evidence type="ECO:0000256" key="4">
    <source>
        <dbReference type="ARBA" id="ARBA00022618"/>
    </source>
</evidence>
<evidence type="ECO:0008006" key="14">
    <source>
        <dbReference type="Google" id="ProtNLM"/>
    </source>
</evidence>
<dbReference type="AlphaFoldDB" id="A0A9P6MRM5"/>
<reference evidence="12" key="1">
    <citation type="journal article" date="2020" name="Fungal Divers.">
        <title>Resolving the Mortierellaceae phylogeny through synthesis of multi-gene phylogenetics and phylogenomics.</title>
        <authorList>
            <person name="Vandepol N."/>
            <person name="Liber J."/>
            <person name="Desiro A."/>
            <person name="Na H."/>
            <person name="Kennedy M."/>
            <person name="Barry K."/>
            <person name="Grigoriev I.V."/>
            <person name="Miller A.N."/>
            <person name="O'Donnell K."/>
            <person name="Stajich J.E."/>
            <person name="Bonito G."/>
        </authorList>
    </citation>
    <scope>NUCLEOTIDE SEQUENCE</scope>
    <source>
        <strain evidence="12">NRRL 2769</strain>
    </source>
</reference>
<evidence type="ECO:0000256" key="5">
    <source>
        <dbReference type="ARBA" id="ARBA00022776"/>
    </source>
</evidence>
<dbReference type="GO" id="GO:0000444">
    <property type="term" value="C:MIS12/MIND type complex"/>
    <property type="evidence" value="ECO:0007669"/>
    <property type="project" value="TreeGrafter"/>
</dbReference>
<keyword evidence="9" id="KW-0137">Centromere</keyword>
<evidence type="ECO:0000256" key="1">
    <source>
        <dbReference type="ARBA" id="ARBA00004629"/>
    </source>
</evidence>
<dbReference type="GO" id="GO:0000070">
    <property type="term" value="P:mitotic sister chromatid segregation"/>
    <property type="evidence" value="ECO:0007669"/>
    <property type="project" value="TreeGrafter"/>
</dbReference>
<evidence type="ECO:0000313" key="12">
    <source>
        <dbReference type="EMBL" id="KAG0011242.1"/>
    </source>
</evidence>
<evidence type="ECO:0000256" key="10">
    <source>
        <dbReference type="SAM" id="Coils"/>
    </source>
</evidence>
<dbReference type="GO" id="GO:0051301">
    <property type="term" value="P:cell division"/>
    <property type="evidence" value="ECO:0007669"/>
    <property type="project" value="UniProtKB-KW"/>
</dbReference>
<keyword evidence="5" id="KW-0498">Mitosis</keyword>
<keyword evidence="8" id="KW-0131">Cell cycle</keyword>
<evidence type="ECO:0000313" key="13">
    <source>
        <dbReference type="Proteomes" id="UP000703661"/>
    </source>
</evidence>
<dbReference type="GO" id="GO:0051382">
    <property type="term" value="P:kinetochore assembly"/>
    <property type="evidence" value="ECO:0007669"/>
    <property type="project" value="TreeGrafter"/>
</dbReference>
<dbReference type="PANTHER" id="PTHR14527:SF2">
    <property type="entry name" value="PROTEIN MIS12 HOMOLOG"/>
    <property type="match status" value="1"/>
</dbReference>
<evidence type="ECO:0000256" key="8">
    <source>
        <dbReference type="ARBA" id="ARBA00023306"/>
    </source>
</evidence>
<feature type="compositionally biased region" description="Polar residues" evidence="11">
    <location>
        <begin position="1"/>
        <end position="39"/>
    </location>
</feature>
<name>A0A9P6MRM5_9FUNG</name>
<accession>A0A9P6MRM5</accession>
<dbReference type="GO" id="GO:0005634">
    <property type="term" value="C:nucleus"/>
    <property type="evidence" value="ECO:0007669"/>
    <property type="project" value="InterPro"/>
</dbReference>
<keyword evidence="7 10" id="KW-0175">Coiled coil</keyword>
<evidence type="ECO:0000256" key="3">
    <source>
        <dbReference type="ARBA" id="ARBA00022454"/>
    </source>
</evidence>
<keyword evidence="13" id="KW-1185">Reference proteome</keyword>
<evidence type="ECO:0000256" key="2">
    <source>
        <dbReference type="ARBA" id="ARBA00008643"/>
    </source>
</evidence>
<feature type="region of interest" description="Disordered" evidence="11">
    <location>
        <begin position="290"/>
        <end position="319"/>
    </location>
</feature>
<comment type="caution">
    <text evidence="12">The sequence shown here is derived from an EMBL/GenBank/DDBJ whole genome shotgun (WGS) entry which is preliminary data.</text>
</comment>
<keyword evidence="3" id="KW-0158">Chromosome</keyword>
<dbReference type="InterPro" id="IPR008685">
    <property type="entry name" value="Centromere_Mis12"/>
</dbReference>
<keyword evidence="6" id="KW-0995">Kinetochore</keyword>
<dbReference type="OrthoDB" id="1884855at2759"/>
<comment type="similarity">
    <text evidence="2">Belongs to the mis12 family.</text>
</comment>
<dbReference type="Pfam" id="PF05859">
    <property type="entry name" value="Mis12"/>
    <property type="match status" value="1"/>
</dbReference>